<feature type="domain" description="ABC transporter" evidence="12">
    <location>
        <begin position="906"/>
        <end position="1140"/>
    </location>
</feature>
<feature type="transmembrane region" description="Helical" evidence="11">
    <location>
        <begin position="818"/>
        <end position="835"/>
    </location>
</feature>
<dbReference type="Proteomes" id="UP001632037">
    <property type="component" value="Unassembled WGS sequence"/>
</dbReference>
<dbReference type="InterPro" id="IPR027417">
    <property type="entry name" value="P-loop_NTPase"/>
</dbReference>
<feature type="transmembrane region" description="Helical" evidence="11">
    <location>
        <begin position="162"/>
        <end position="182"/>
    </location>
</feature>
<evidence type="ECO:0000313" key="14">
    <source>
        <dbReference type="EMBL" id="KAL3659861.1"/>
    </source>
</evidence>
<dbReference type="CDD" id="cd18580">
    <property type="entry name" value="ABC_6TM_ABCC_D2"/>
    <property type="match status" value="1"/>
</dbReference>
<feature type="transmembrane region" description="Helical" evidence="11">
    <location>
        <begin position="630"/>
        <end position="653"/>
    </location>
</feature>
<evidence type="ECO:0000259" key="13">
    <source>
        <dbReference type="PROSITE" id="PS50929"/>
    </source>
</evidence>
<dbReference type="EMBL" id="JBIMZQ010000044">
    <property type="protein sequence ID" value="KAL3659861.1"/>
    <property type="molecule type" value="Genomic_DNA"/>
</dbReference>
<dbReference type="SUPFAM" id="SSF90123">
    <property type="entry name" value="ABC transporter transmembrane region"/>
    <property type="match status" value="2"/>
</dbReference>
<comment type="subcellular location">
    <subcellularLocation>
        <location evidence="1">Vacuole membrane</location>
        <topology evidence="1">Multi-pass membrane protein</topology>
    </subcellularLocation>
</comment>
<dbReference type="CDD" id="cd18579">
    <property type="entry name" value="ABC_6TM_ABCC_D1"/>
    <property type="match status" value="1"/>
</dbReference>
<evidence type="ECO:0000256" key="11">
    <source>
        <dbReference type="SAM" id="Phobius"/>
    </source>
</evidence>
<feature type="domain" description="ABC transporter" evidence="12">
    <location>
        <begin position="340"/>
        <end position="563"/>
    </location>
</feature>
<dbReference type="SMART" id="SM00382">
    <property type="entry name" value="AAA"/>
    <property type="match status" value="2"/>
</dbReference>
<comment type="similarity">
    <text evidence="2">Belongs to the ABC transporter superfamily. ABCC family. Conjugate transporter (TC 3.A.1.208) subfamily.</text>
</comment>
<dbReference type="GO" id="GO:0005774">
    <property type="term" value="C:vacuolar membrane"/>
    <property type="evidence" value="ECO:0007669"/>
    <property type="project" value="UniProtKB-SubCell"/>
</dbReference>
<evidence type="ECO:0000256" key="3">
    <source>
        <dbReference type="ARBA" id="ARBA00022448"/>
    </source>
</evidence>
<dbReference type="PROSITE" id="PS50893">
    <property type="entry name" value="ABC_TRANSPORTER_2"/>
    <property type="match status" value="2"/>
</dbReference>
<keyword evidence="7" id="KW-0067">ATP-binding</keyword>
<dbReference type="CDD" id="cd03250">
    <property type="entry name" value="ABCC_MRP_domain1"/>
    <property type="match status" value="1"/>
</dbReference>
<dbReference type="InterPro" id="IPR003439">
    <property type="entry name" value="ABC_transporter-like_ATP-bd"/>
</dbReference>
<dbReference type="Pfam" id="PF00664">
    <property type="entry name" value="ABC_membrane"/>
    <property type="match status" value="2"/>
</dbReference>
<evidence type="ECO:0000256" key="7">
    <source>
        <dbReference type="ARBA" id="ARBA00022840"/>
    </source>
</evidence>
<dbReference type="Pfam" id="PF00005">
    <property type="entry name" value="ABC_tran"/>
    <property type="match status" value="2"/>
</dbReference>
<dbReference type="InterPro" id="IPR050173">
    <property type="entry name" value="ABC_transporter_C-like"/>
</dbReference>
<evidence type="ECO:0000259" key="12">
    <source>
        <dbReference type="PROSITE" id="PS50893"/>
    </source>
</evidence>
<dbReference type="CDD" id="cd03244">
    <property type="entry name" value="ABCC_MRP_domain2"/>
    <property type="match status" value="1"/>
</dbReference>
<comment type="caution">
    <text evidence="14">The sequence shown here is derived from an EMBL/GenBank/DDBJ whole genome shotgun (WGS) entry which is preliminary data.</text>
</comment>
<evidence type="ECO:0000256" key="2">
    <source>
        <dbReference type="ARBA" id="ARBA00009726"/>
    </source>
</evidence>
<feature type="transmembrane region" description="Helical" evidence="11">
    <location>
        <begin position="723"/>
        <end position="746"/>
    </location>
</feature>
<feature type="compositionally biased region" description="Basic and acidic residues" evidence="10">
    <location>
        <begin position="562"/>
        <end position="572"/>
    </location>
</feature>
<feature type="domain" description="ABC transmembrane type-1" evidence="13">
    <location>
        <begin position="626"/>
        <end position="868"/>
    </location>
</feature>
<evidence type="ECO:0000313" key="15">
    <source>
        <dbReference type="Proteomes" id="UP001632037"/>
    </source>
</evidence>
<evidence type="ECO:0000256" key="8">
    <source>
        <dbReference type="ARBA" id="ARBA00022989"/>
    </source>
</evidence>
<dbReference type="InterPro" id="IPR017871">
    <property type="entry name" value="ABC_transporter-like_CS"/>
</dbReference>
<dbReference type="Gene3D" id="3.40.50.300">
    <property type="entry name" value="P-loop containing nucleotide triphosphate hydrolases"/>
    <property type="match status" value="2"/>
</dbReference>
<evidence type="ECO:0000256" key="6">
    <source>
        <dbReference type="ARBA" id="ARBA00022741"/>
    </source>
</evidence>
<dbReference type="FunFam" id="3.40.50.300:FF:000997">
    <property type="entry name" value="Multidrug resistance-associated protein 1"/>
    <property type="match status" value="1"/>
</dbReference>
<keyword evidence="4 11" id="KW-0812">Transmembrane</keyword>
<accession>A0ABD3F2J1</accession>
<dbReference type="PANTHER" id="PTHR24223:SF443">
    <property type="entry name" value="MULTIDRUG-RESISTANCE LIKE PROTEIN 1, ISOFORM I"/>
    <property type="match status" value="1"/>
</dbReference>
<dbReference type="FunFam" id="1.20.1560.10:FF:000013">
    <property type="entry name" value="ABC transporter C family member 2"/>
    <property type="match status" value="1"/>
</dbReference>
<dbReference type="InterPro" id="IPR003593">
    <property type="entry name" value="AAA+_ATPase"/>
</dbReference>
<dbReference type="AlphaFoldDB" id="A0ABD3F2J1"/>
<sequence length="1146" mass="127253">MVHYERHGKSVLKAALAGYGGQLFLCELASLFETGSNLLTPIVLNRVITIFAAPEVDMYSLTLWLGVFFSSRLLSAVISAHASLRMEQISLRLQAALKALLFRKSMRCTIQSRRGSRTVDISNLFTSEIHQVVSAVHLINTFWTIPLQIGAIVYMLHALIGLAAYAGMAVVAISLLVSFGLAPYSGRAYEDATEYMDDRMKTIKEVFNAIQIVKLNAWEGKFANVIRKQRSAELSALKRVIFIGALEELLVSATPVAVSIVSFAVYSLVLGQVLTSATVFTIIALFDRLQGPLQALPAISQSTIQVKVSIDRFSEYLSLEEFEEANVTRNDPRQPDDVAISLENGIFGWTTDSVLLNQVNLTVKKRDLVIVYGAVGSGKSSLCLALLGEMQKLAGDVFVRGSVAYYSQETWIQNMTIRDNILFGLPYDQHKYLQVIAACGLLPDLHQLPGGDSTEIGQKGVNLSGGQKARLCLARACYSDADILLLDSPLAAVDAIVQNQIFHDCICTLLKDKTVVLVTHSIDIVSSKAANVKILVEDGKLTVTHHVAQKTSFSPSRAQNEPIRDENTDSKEIERLVDDEEREDGRVSKEVFTEYFHSLGGMKVCIFLFTVQTLWQVFEIGKTEYYIKVYFMLGAGAAFMVFVRSVTVPIVGLRASRHLFNRMTMALLKAPLRFFDANPIGRIVNRYADDMSAVDFMIPFAFDNFLSMFFIALFQLSTAVYTVNFLGFLIIPLVWMYVKIASFYLAPSREISRLWKASSSPVLSHITQSEEGVAVIRAFGRDTVEIMMVENFTRNDVNIKCWLLEPVTGQWLELRMQLIGCGIVFLVVMGLVYLRNFLSPGLVGLAFTYALSIDSELAGMVHMWSSLEILMISPERILQYVSIPSEGNQRPLVIEPDTVWPHASTIEFRDVVFSYKPESKPVLKGVSFNISNNETIGIVGRTGAGKSSLTMALFRVNELVSGQILIDGVDIAGMPLRSLRSKLSIIPQSPVLFKGALRNYMDPFDEFTDEDIWSALEKVDIKTQVSALEGKLAFELTENGDNFSVGERQMLCMVRALLTQSGIVVMDEATASIDHATEQKLQQMINREFGNATVLTIAHRLATVLNSDRIMVLSDRHVVEFDSPHELVKDQSSAFYRLAKEGGGLY</sequence>
<dbReference type="PROSITE" id="PS00211">
    <property type="entry name" value="ABC_TRANSPORTER_1"/>
    <property type="match status" value="1"/>
</dbReference>
<evidence type="ECO:0008006" key="16">
    <source>
        <dbReference type="Google" id="ProtNLM"/>
    </source>
</evidence>
<dbReference type="SUPFAM" id="SSF52540">
    <property type="entry name" value="P-loop containing nucleoside triphosphate hydrolases"/>
    <property type="match status" value="2"/>
</dbReference>
<dbReference type="GO" id="GO:0005524">
    <property type="term" value="F:ATP binding"/>
    <property type="evidence" value="ECO:0007669"/>
    <property type="project" value="UniProtKB-KW"/>
</dbReference>
<evidence type="ECO:0000256" key="1">
    <source>
        <dbReference type="ARBA" id="ARBA00004128"/>
    </source>
</evidence>
<feature type="transmembrane region" description="Helical" evidence="11">
    <location>
        <begin position="696"/>
        <end position="717"/>
    </location>
</feature>
<keyword evidence="8 11" id="KW-1133">Transmembrane helix</keyword>
<dbReference type="PANTHER" id="PTHR24223">
    <property type="entry name" value="ATP-BINDING CASSETTE SUB-FAMILY C"/>
    <property type="match status" value="1"/>
</dbReference>
<gene>
    <name evidence="14" type="ORF">V7S43_015163</name>
</gene>
<dbReference type="InterPro" id="IPR044726">
    <property type="entry name" value="ABCC_6TM_D2"/>
</dbReference>
<dbReference type="Gene3D" id="1.20.1560.10">
    <property type="entry name" value="ABC transporter type 1, transmembrane domain"/>
    <property type="match status" value="2"/>
</dbReference>
<keyword evidence="3" id="KW-0813">Transport</keyword>
<evidence type="ECO:0000256" key="10">
    <source>
        <dbReference type="SAM" id="MobiDB-lite"/>
    </source>
</evidence>
<feature type="domain" description="ABC transmembrane type-1" evidence="13">
    <location>
        <begin position="28"/>
        <end position="305"/>
    </location>
</feature>
<dbReference type="InterPro" id="IPR036640">
    <property type="entry name" value="ABC1_TM_sf"/>
</dbReference>
<dbReference type="InterPro" id="IPR011527">
    <property type="entry name" value="ABC1_TM_dom"/>
</dbReference>
<dbReference type="FunFam" id="3.40.50.300:FF:000610">
    <property type="entry name" value="Multidrug resistance-associated ABC transporter"/>
    <property type="match status" value="1"/>
</dbReference>
<evidence type="ECO:0000256" key="4">
    <source>
        <dbReference type="ARBA" id="ARBA00022692"/>
    </source>
</evidence>
<feature type="region of interest" description="Disordered" evidence="10">
    <location>
        <begin position="551"/>
        <end position="572"/>
    </location>
</feature>
<protein>
    <recommendedName>
        <fullName evidence="16">Multidrug resistance-associated protein 1</fullName>
    </recommendedName>
</protein>
<evidence type="ECO:0000256" key="5">
    <source>
        <dbReference type="ARBA" id="ARBA00022737"/>
    </source>
</evidence>
<reference evidence="14 15" key="1">
    <citation type="submission" date="2024-09" db="EMBL/GenBank/DDBJ databases">
        <title>Genome sequencing and assembly of Phytophthora oleae, isolate VK10A, causative agent of rot of olive drupes.</title>
        <authorList>
            <person name="Conti Taguali S."/>
            <person name="Riolo M."/>
            <person name="La Spada F."/>
            <person name="Cacciola S.O."/>
            <person name="Dionisio G."/>
        </authorList>
    </citation>
    <scope>NUCLEOTIDE SEQUENCE [LARGE SCALE GENOMIC DNA]</scope>
    <source>
        <strain evidence="14 15">VK10A</strain>
    </source>
</reference>
<name>A0ABD3F2J1_9STRA</name>
<keyword evidence="6" id="KW-0547">Nucleotide-binding</keyword>
<keyword evidence="15" id="KW-1185">Reference proteome</keyword>
<proteinExistence type="inferred from homology"/>
<keyword evidence="9 11" id="KW-0472">Membrane</keyword>
<keyword evidence="5" id="KW-0677">Repeat</keyword>
<feature type="transmembrane region" description="Helical" evidence="11">
    <location>
        <begin position="132"/>
        <end position="156"/>
    </location>
</feature>
<organism evidence="14 15">
    <name type="scientific">Phytophthora oleae</name>
    <dbReference type="NCBI Taxonomy" id="2107226"/>
    <lineage>
        <taxon>Eukaryota</taxon>
        <taxon>Sar</taxon>
        <taxon>Stramenopiles</taxon>
        <taxon>Oomycota</taxon>
        <taxon>Peronosporomycetes</taxon>
        <taxon>Peronosporales</taxon>
        <taxon>Peronosporaceae</taxon>
        <taxon>Phytophthora</taxon>
    </lineage>
</organism>
<dbReference type="InterPro" id="IPR044746">
    <property type="entry name" value="ABCC_6TM_D1"/>
</dbReference>
<feature type="transmembrane region" description="Helical" evidence="11">
    <location>
        <begin position="263"/>
        <end position="286"/>
    </location>
</feature>
<dbReference type="PROSITE" id="PS50929">
    <property type="entry name" value="ABC_TM1F"/>
    <property type="match status" value="2"/>
</dbReference>
<evidence type="ECO:0000256" key="9">
    <source>
        <dbReference type="ARBA" id="ARBA00023136"/>
    </source>
</evidence>